<feature type="region of interest" description="Disordered" evidence="1">
    <location>
        <begin position="59"/>
        <end position="103"/>
    </location>
</feature>
<sequence>MPPPFRAPVLSVPTSNTTNNNSSEPMNSSLQQTITNIQTAAKGESMQTVKKGGRRRLNENACGNLANNTPETLAPKKRGRKRKDGSNDIIGGKTKDTLQKVIK</sequence>
<gene>
    <name evidence="2" type="ORF">BTMF_LOCUS4581</name>
</gene>
<keyword evidence="3" id="KW-1185">Reference proteome</keyword>
<evidence type="ECO:0000313" key="4">
    <source>
        <dbReference type="WBParaSite" id="BTMF_0000529601-mRNA-1"/>
    </source>
</evidence>
<feature type="compositionally biased region" description="Low complexity" evidence="1">
    <location>
        <begin position="14"/>
        <end position="29"/>
    </location>
</feature>
<accession>A0A0R3QFZ7</accession>
<dbReference type="Proteomes" id="UP000280834">
    <property type="component" value="Unassembled WGS sequence"/>
</dbReference>
<evidence type="ECO:0000313" key="3">
    <source>
        <dbReference type="Proteomes" id="UP000280834"/>
    </source>
</evidence>
<dbReference type="AlphaFoldDB" id="A0A0R3QFZ7"/>
<evidence type="ECO:0000313" key="2">
    <source>
        <dbReference type="EMBL" id="VDO17023.1"/>
    </source>
</evidence>
<evidence type="ECO:0000256" key="1">
    <source>
        <dbReference type="SAM" id="MobiDB-lite"/>
    </source>
</evidence>
<dbReference type="EMBL" id="UZAG01004580">
    <property type="protein sequence ID" value="VDO17023.1"/>
    <property type="molecule type" value="Genomic_DNA"/>
</dbReference>
<protein>
    <submittedName>
        <fullName evidence="2 4">Uncharacterized protein</fullName>
    </submittedName>
</protein>
<feature type="compositionally biased region" description="Basic and acidic residues" evidence="1">
    <location>
        <begin position="93"/>
        <end position="103"/>
    </location>
</feature>
<dbReference type="WBParaSite" id="BTMF_0000529601-mRNA-1">
    <property type="protein sequence ID" value="BTMF_0000529601-mRNA-1"/>
    <property type="gene ID" value="BTMF_0000529601"/>
</dbReference>
<reference evidence="2 3" key="2">
    <citation type="submission" date="2018-11" db="EMBL/GenBank/DDBJ databases">
        <authorList>
            <consortium name="Pathogen Informatics"/>
        </authorList>
    </citation>
    <scope>NUCLEOTIDE SEQUENCE [LARGE SCALE GENOMIC DNA]</scope>
</reference>
<name>A0A0R3QFZ7_9BILA</name>
<reference evidence="4" key="1">
    <citation type="submission" date="2017-02" db="UniProtKB">
        <authorList>
            <consortium name="WormBaseParasite"/>
        </authorList>
    </citation>
    <scope>IDENTIFICATION</scope>
</reference>
<feature type="region of interest" description="Disordered" evidence="1">
    <location>
        <begin position="1"/>
        <end position="29"/>
    </location>
</feature>
<organism evidence="4">
    <name type="scientific">Brugia timori</name>
    <dbReference type="NCBI Taxonomy" id="42155"/>
    <lineage>
        <taxon>Eukaryota</taxon>
        <taxon>Metazoa</taxon>
        <taxon>Ecdysozoa</taxon>
        <taxon>Nematoda</taxon>
        <taxon>Chromadorea</taxon>
        <taxon>Rhabditida</taxon>
        <taxon>Spirurina</taxon>
        <taxon>Spiruromorpha</taxon>
        <taxon>Filarioidea</taxon>
        <taxon>Onchocercidae</taxon>
        <taxon>Brugia</taxon>
    </lineage>
</organism>
<proteinExistence type="predicted"/>